<evidence type="ECO:0000256" key="6">
    <source>
        <dbReference type="ARBA" id="ARBA00023136"/>
    </source>
</evidence>
<dbReference type="EMBL" id="CYHH01000015">
    <property type="protein sequence ID" value="CUB07942.1"/>
    <property type="molecule type" value="Genomic_DNA"/>
</dbReference>
<keyword evidence="7" id="KW-0998">Cell outer membrane</keyword>
<reference evidence="11" key="1">
    <citation type="submission" date="2015-08" db="EMBL/GenBank/DDBJ databases">
        <authorList>
            <person name="Babu N.S."/>
            <person name="Beckwith C.J."/>
            <person name="Beseler K.G."/>
            <person name="Brison A."/>
            <person name="Carone J.V."/>
            <person name="Caskin T.P."/>
            <person name="Diamond M."/>
            <person name="Durham M.E."/>
            <person name="Foxe J.M."/>
            <person name="Go M."/>
            <person name="Henderson B.A."/>
            <person name="Jones I.B."/>
            <person name="McGettigan J.A."/>
            <person name="Micheletti S.J."/>
            <person name="Nasrallah M.E."/>
            <person name="Ortiz D."/>
            <person name="Piller C.R."/>
            <person name="Privatt S.R."/>
            <person name="Schneider S.L."/>
            <person name="Sharp S."/>
            <person name="Smith T.C."/>
            <person name="Stanton J.D."/>
            <person name="Ullery H.E."/>
            <person name="Wilson R.J."/>
            <person name="Serrano M.G."/>
            <person name="Buck G."/>
            <person name="Lee V."/>
            <person name="Wang Y."/>
            <person name="Carvalho R."/>
            <person name="Voegtly L."/>
            <person name="Shi R."/>
            <person name="Duckworth R."/>
            <person name="Johnson A."/>
            <person name="Loviza R."/>
            <person name="Walstead R."/>
            <person name="Shah Z."/>
            <person name="Kiflezghi M."/>
            <person name="Wade K."/>
            <person name="Ball S.L."/>
            <person name="Bradley K.W."/>
            <person name="Asai D.J."/>
            <person name="Bowman C.A."/>
            <person name="Russell D.A."/>
            <person name="Pope W.H."/>
            <person name="Jacobs-Sera D."/>
            <person name="Hendrix R.W."/>
            <person name="Hatfull G.F."/>
        </authorList>
    </citation>
    <scope>NUCLEOTIDE SEQUENCE [LARGE SCALE GENOMIC DNA]</scope>
    <source>
        <strain evidence="11">JCM 19170</strain>
    </source>
</reference>
<dbReference type="NCBIfam" id="TIGR01844">
    <property type="entry name" value="type_I_sec_TolC"/>
    <property type="match status" value="1"/>
</dbReference>
<comment type="similarity">
    <text evidence="2">Belongs to the outer membrane factor (OMF) (TC 1.B.17) family.</text>
</comment>
<dbReference type="AlphaFoldDB" id="A0A0K6IX79"/>
<dbReference type="GO" id="GO:0015562">
    <property type="term" value="F:efflux transmembrane transporter activity"/>
    <property type="evidence" value="ECO:0007669"/>
    <property type="project" value="InterPro"/>
</dbReference>
<evidence type="ECO:0000256" key="4">
    <source>
        <dbReference type="ARBA" id="ARBA00022452"/>
    </source>
</evidence>
<keyword evidence="11" id="KW-1185">Reference proteome</keyword>
<evidence type="ECO:0000256" key="2">
    <source>
        <dbReference type="ARBA" id="ARBA00007613"/>
    </source>
</evidence>
<dbReference type="InterPro" id="IPR003423">
    <property type="entry name" value="OMP_efflux"/>
</dbReference>
<feature type="coiled-coil region" evidence="8">
    <location>
        <begin position="156"/>
        <end position="221"/>
    </location>
</feature>
<keyword evidence="6" id="KW-0472">Membrane</keyword>
<dbReference type="GO" id="GO:0015288">
    <property type="term" value="F:porin activity"/>
    <property type="evidence" value="ECO:0007669"/>
    <property type="project" value="TreeGrafter"/>
</dbReference>
<accession>A0A0K6IX79</accession>
<dbReference type="Gene3D" id="1.20.1600.10">
    <property type="entry name" value="Outer membrane efflux proteins (OEP)"/>
    <property type="match status" value="1"/>
</dbReference>
<evidence type="ECO:0000256" key="8">
    <source>
        <dbReference type="SAM" id="Coils"/>
    </source>
</evidence>
<keyword evidence="9" id="KW-0732">Signal</keyword>
<evidence type="ECO:0000256" key="9">
    <source>
        <dbReference type="SAM" id="SignalP"/>
    </source>
</evidence>
<evidence type="ECO:0000256" key="7">
    <source>
        <dbReference type="ARBA" id="ARBA00023237"/>
    </source>
</evidence>
<keyword evidence="5" id="KW-0812">Transmembrane</keyword>
<evidence type="ECO:0000256" key="3">
    <source>
        <dbReference type="ARBA" id="ARBA00022448"/>
    </source>
</evidence>
<name>A0A0K6IX79_9PROT</name>
<dbReference type="OrthoDB" id="9813458at2"/>
<evidence type="ECO:0000256" key="1">
    <source>
        <dbReference type="ARBA" id="ARBA00004442"/>
    </source>
</evidence>
<dbReference type="PANTHER" id="PTHR30026:SF20">
    <property type="entry name" value="OUTER MEMBRANE PROTEIN TOLC"/>
    <property type="match status" value="1"/>
</dbReference>
<sequence length="456" mass="49697">MRLSPWSALLLALPLPTAHALDLMEAWQAAREHDPRMAMAQSSLEAGRTQREQARALWRPSVSVGGGAGVRSLESNTHGAYFAAPGMAPSEHVTFKTSIDNGTATQWNVTARQPLIHGERSAQSEQLTLGADAAEVEWLGARQELMLQVVESYFQLVVAERRQALLRRQLEAVERALAEAKDRYAAGDLPILDTHEATARARTLQAQLVAAESEREVALAALADATGLEPERLDPLPPSASVLSPEPLEPLAHWQEVALAANPLLRQAQAKVEIAHKEVEKYRAAADATVDLVAQAGRDYVSGDGDYGSSSVEQTQHVIGVQVNIPLYTGGLRSAKRQEALKLEDRARAELEWIRQQVGQQVRAAWLALQTAHARVTALEEAVTASEARRDATRLGHEVGDRTTLDLLNAENDLDAARLALLQARTEVLQNRLKLQALAGRLDEERLAAVDAALQR</sequence>
<keyword evidence="3" id="KW-0813">Transport</keyword>
<organism evidence="10 11">
    <name type="scientific">Tepidiphilus thermophilus</name>
    <dbReference type="NCBI Taxonomy" id="876478"/>
    <lineage>
        <taxon>Bacteria</taxon>
        <taxon>Pseudomonadati</taxon>
        <taxon>Pseudomonadota</taxon>
        <taxon>Hydrogenophilia</taxon>
        <taxon>Hydrogenophilales</taxon>
        <taxon>Hydrogenophilaceae</taxon>
        <taxon>Tepidiphilus</taxon>
    </lineage>
</organism>
<dbReference type="Pfam" id="PF02321">
    <property type="entry name" value="OEP"/>
    <property type="match status" value="2"/>
</dbReference>
<evidence type="ECO:0000313" key="10">
    <source>
        <dbReference type="EMBL" id="CUB07942.1"/>
    </source>
</evidence>
<evidence type="ECO:0000313" key="11">
    <source>
        <dbReference type="Proteomes" id="UP000182108"/>
    </source>
</evidence>
<dbReference type="PANTHER" id="PTHR30026">
    <property type="entry name" value="OUTER MEMBRANE PROTEIN TOLC"/>
    <property type="match status" value="1"/>
</dbReference>
<dbReference type="GO" id="GO:0009279">
    <property type="term" value="C:cell outer membrane"/>
    <property type="evidence" value="ECO:0007669"/>
    <property type="project" value="UniProtKB-SubCell"/>
</dbReference>
<dbReference type="Proteomes" id="UP000182108">
    <property type="component" value="Unassembled WGS sequence"/>
</dbReference>
<comment type="subcellular location">
    <subcellularLocation>
        <location evidence="1">Cell outer membrane</location>
    </subcellularLocation>
</comment>
<dbReference type="InterPro" id="IPR010130">
    <property type="entry name" value="T1SS_OMP_TolC"/>
</dbReference>
<keyword evidence="4" id="KW-1134">Transmembrane beta strand</keyword>
<dbReference type="RefSeq" id="WP_055424195.1">
    <property type="nucleotide sequence ID" value="NZ_CYHH01000015.1"/>
</dbReference>
<keyword evidence="8" id="KW-0175">Coiled coil</keyword>
<gene>
    <name evidence="10" type="ORF">Ga0061068_1156</name>
</gene>
<dbReference type="SUPFAM" id="SSF56954">
    <property type="entry name" value="Outer membrane efflux proteins (OEP)"/>
    <property type="match status" value="1"/>
</dbReference>
<feature type="chain" id="PRO_5005505956" evidence="9">
    <location>
        <begin position="21"/>
        <end position="456"/>
    </location>
</feature>
<proteinExistence type="inferred from homology"/>
<protein>
    <submittedName>
        <fullName evidence="10">Type I secretion outer membrane protein, TolC family</fullName>
    </submittedName>
</protein>
<dbReference type="InterPro" id="IPR051906">
    <property type="entry name" value="TolC-like"/>
</dbReference>
<feature type="signal peptide" evidence="9">
    <location>
        <begin position="1"/>
        <end position="20"/>
    </location>
</feature>
<evidence type="ECO:0000256" key="5">
    <source>
        <dbReference type="ARBA" id="ARBA00022692"/>
    </source>
</evidence>
<dbReference type="GO" id="GO:1990281">
    <property type="term" value="C:efflux pump complex"/>
    <property type="evidence" value="ECO:0007669"/>
    <property type="project" value="TreeGrafter"/>
</dbReference>